<accession>A0A439DK92</accession>
<sequence>MGRMITFLPKMHLVINNEAGAYELIALALLIGAGTAVAAAATGLVFGQLAEGEQQYAPHNSLTSGSIRRKFVTDHDLSNTNYSRPGTNSTTSTAPPHAQDQAVLPLRQSTVTVNAAAAQARIHRRPTRVQITPTKPPASRQSLAKQGDSALASPIAEDSCDSVSSSGSWIRRLTIRPLSQHGSLRSSIGPDSPSIFSFGSAAPILSSRDSSSQLPPNKLVKRAPGTNIQDTGFPKRRGSRVQMTLRRPATSHQRSATLQHQLNAEDLPPLPKFSFDQPHRPRAKTVGSHQEKRVQGLVENERSRWKSFWHTKLSNTTVKTTPLRGTDGSGQTLGRLVRPDQQRSAQVYLVTPGTLTMNGPQEVVNGFLHHSESPSHTNIKDSPRTSIKEPDPTEVTPSKTPKRSISMQFSSPTNWIARTGSLRRRKRGSETTRSKRHVSPPTADDEDQPESNKSVTPEKIQKDVPISQAEVDLAAIFRPPETRRGPPSPIPPLSRLSSFHLDMNDHDPSSSVVPDRSGDAIISPSVSSRVHSHTSHTRTLERASTVGSSEYHRGFTSGDDDDTDFKTDTPFDSFRTVASGCKKGTDSPLETMFDDSPPRTAGNNSKMKRLSVQEILGPSFDGGNIMEEDESTSTPIRGTYEEFEARFRAASIEDEKLANGHPAPDFPIDRDYTRLSLDDDDDLGWAREEESEFYNHLSPPSSMNSRRGSPKFRNPLGRINGSLKRDVRFDSTQERPRSTVFDWAEPPAHDKREKKGYIHRPKTVHGKQELDLRGGRSASRKGFVATHVRSQSVPVVPDPTETAKSAPKFGTWGLGQKNVSEDWDDDFEFEEDAVSITGPPGKKNENQFSMFVPASIQATQPTVKAHSGHIRELSLLVNDLKRLCRLGREMNMLVGSSAKLWHEAEGIIALASPDEDTEVADVDTVNDMGSTPIDERFLEQGFDGASLEVRESLQHQNSPSSRRRSVFAPDDDIFGTWDNVDTEAVERPKTPENPIMEPHSTSVARSVMQSMRKPRTTFDIDVDDDHDNDDNINEHSNGKMNFDTNSLKELVKRAGDLRDSLSELIRREDHLTQSPIRSPKHTRPDGSPAFTRVFDEPTSSPTRHISHNHNNKPVLSSTPVGTSPSNGISRRMQMMIVR</sequence>
<feature type="compositionally biased region" description="Polar residues" evidence="1">
    <location>
        <begin position="1111"/>
        <end position="1127"/>
    </location>
</feature>
<protein>
    <submittedName>
        <fullName evidence="2">Uncharacterized protein</fullName>
    </submittedName>
</protein>
<feature type="compositionally biased region" description="Polar residues" evidence="1">
    <location>
        <begin position="131"/>
        <end position="144"/>
    </location>
</feature>
<feature type="region of interest" description="Disordered" evidence="1">
    <location>
        <begin position="131"/>
        <end position="159"/>
    </location>
</feature>
<dbReference type="STRING" id="363999.A0A439DK92"/>
<comment type="caution">
    <text evidence="2">The sequence shown here is derived from an EMBL/GenBank/DDBJ whole genome shotgun (WGS) entry which is preliminary data.</text>
</comment>
<feature type="region of interest" description="Disordered" evidence="1">
    <location>
        <begin position="1069"/>
        <end position="1127"/>
    </location>
</feature>
<dbReference type="EMBL" id="RYZI01000003">
    <property type="protein sequence ID" value="RWA14835.1"/>
    <property type="molecule type" value="Genomic_DNA"/>
</dbReference>
<dbReference type="Pfam" id="PF20162">
    <property type="entry name" value="Etd1"/>
    <property type="match status" value="1"/>
</dbReference>
<dbReference type="GO" id="GO:0005096">
    <property type="term" value="F:GTPase activator activity"/>
    <property type="evidence" value="ECO:0007669"/>
    <property type="project" value="InterPro"/>
</dbReference>
<feature type="compositionally biased region" description="Basic and acidic residues" evidence="1">
    <location>
        <begin position="369"/>
        <end position="391"/>
    </location>
</feature>
<feature type="region of interest" description="Disordered" evidence="1">
    <location>
        <begin position="365"/>
        <end position="499"/>
    </location>
</feature>
<feature type="region of interest" description="Disordered" evidence="1">
    <location>
        <begin position="521"/>
        <end position="555"/>
    </location>
</feature>
<evidence type="ECO:0000313" key="2">
    <source>
        <dbReference type="EMBL" id="RWA14835.1"/>
    </source>
</evidence>
<organism evidence="2 3">
    <name type="scientific">Xylaria grammica</name>
    <dbReference type="NCBI Taxonomy" id="363999"/>
    <lineage>
        <taxon>Eukaryota</taxon>
        <taxon>Fungi</taxon>
        <taxon>Dikarya</taxon>
        <taxon>Ascomycota</taxon>
        <taxon>Pezizomycotina</taxon>
        <taxon>Sordariomycetes</taxon>
        <taxon>Xylariomycetidae</taxon>
        <taxon>Xylariales</taxon>
        <taxon>Xylariaceae</taxon>
        <taxon>Xylaria</taxon>
    </lineage>
</organism>
<feature type="compositionally biased region" description="Polar residues" evidence="1">
    <location>
        <begin position="78"/>
        <end position="94"/>
    </location>
</feature>
<feature type="compositionally biased region" description="Polar residues" evidence="1">
    <location>
        <begin position="999"/>
        <end position="1009"/>
    </location>
</feature>
<feature type="compositionally biased region" description="Polar residues" evidence="1">
    <location>
        <begin position="395"/>
        <end position="416"/>
    </location>
</feature>
<evidence type="ECO:0000256" key="1">
    <source>
        <dbReference type="SAM" id="MobiDB-lite"/>
    </source>
</evidence>
<feature type="region of interest" description="Disordered" evidence="1">
    <location>
        <begin position="693"/>
        <end position="719"/>
    </location>
</feature>
<proteinExistence type="predicted"/>
<reference evidence="2 3" key="1">
    <citation type="submission" date="2018-12" db="EMBL/GenBank/DDBJ databases">
        <title>Draft genome sequence of Xylaria grammica IHI A82.</title>
        <authorList>
            <person name="Buettner E."/>
            <person name="Kellner H."/>
        </authorList>
    </citation>
    <scope>NUCLEOTIDE SEQUENCE [LARGE SCALE GENOMIC DNA]</scope>
    <source>
        <strain evidence="2 3">IHI A82</strain>
    </source>
</reference>
<feature type="region of interest" description="Disordered" evidence="1">
    <location>
        <begin position="979"/>
        <end position="1040"/>
    </location>
</feature>
<name>A0A439DK92_9PEZI</name>
<dbReference type="Proteomes" id="UP000286045">
    <property type="component" value="Unassembled WGS sequence"/>
</dbReference>
<feature type="region of interest" description="Disordered" evidence="1">
    <location>
        <begin position="76"/>
        <end position="98"/>
    </location>
</feature>
<feature type="region of interest" description="Disordered" evidence="1">
    <location>
        <begin position="206"/>
        <end position="241"/>
    </location>
</feature>
<evidence type="ECO:0000313" key="3">
    <source>
        <dbReference type="Proteomes" id="UP000286045"/>
    </source>
</evidence>
<dbReference type="InterPro" id="IPR045342">
    <property type="entry name" value="Etd1"/>
</dbReference>
<dbReference type="AlphaFoldDB" id="A0A439DK92"/>
<dbReference type="GO" id="GO:1902412">
    <property type="term" value="P:regulation of mitotic cytokinesis"/>
    <property type="evidence" value="ECO:0007669"/>
    <property type="project" value="InterPro"/>
</dbReference>
<feature type="compositionally biased region" description="Acidic residues" evidence="1">
    <location>
        <begin position="1020"/>
        <end position="1031"/>
    </location>
</feature>
<keyword evidence="3" id="KW-1185">Reference proteome</keyword>
<gene>
    <name evidence="2" type="ORF">EKO27_g289</name>
</gene>
<feature type="compositionally biased region" description="Polar residues" evidence="1">
    <location>
        <begin position="698"/>
        <end position="707"/>
    </location>
</feature>